<keyword evidence="2" id="KW-1185">Reference proteome</keyword>
<organism evidence="1 2">
    <name type="scientific">Pluteus cervinus</name>
    <dbReference type="NCBI Taxonomy" id="181527"/>
    <lineage>
        <taxon>Eukaryota</taxon>
        <taxon>Fungi</taxon>
        <taxon>Dikarya</taxon>
        <taxon>Basidiomycota</taxon>
        <taxon>Agaricomycotina</taxon>
        <taxon>Agaricomycetes</taxon>
        <taxon>Agaricomycetidae</taxon>
        <taxon>Agaricales</taxon>
        <taxon>Pluteineae</taxon>
        <taxon>Pluteaceae</taxon>
        <taxon>Pluteus</taxon>
    </lineage>
</organism>
<name>A0ACD3AD15_9AGAR</name>
<proteinExistence type="predicted"/>
<evidence type="ECO:0000313" key="1">
    <source>
        <dbReference type="EMBL" id="TFK63214.1"/>
    </source>
</evidence>
<protein>
    <submittedName>
        <fullName evidence="1">Uncharacterized protein</fullName>
    </submittedName>
</protein>
<gene>
    <name evidence="1" type="ORF">BDN72DRAFT_964062</name>
</gene>
<dbReference type="EMBL" id="ML208534">
    <property type="protein sequence ID" value="TFK63214.1"/>
    <property type="molecule type" value="Genomic_DNA"/>
</dbReference>
<sequence length="800" mass="90991">MADTKLTVSSIDPALQVILYHIIDTRNEEQQLSRELRHYQASKRKHKPGGTVANIEMTKAAIANCRKRRQDLEVEAKVLSENFEALFDDLPGRDEHGPPGTGDGALSASAEKPVEASLRLSDETRDIEPEKAPQRSEEDKTPTIGSPSALPHPTTPSHSTSTLDPAKSPQQTGLDIAPKPEEHAPPTSQPTSKKRLRSISPEAQAPEPIEGNNAETHPPAKRACTTSRAPESKWTDVSDDDEVDLGGVSKGKSTVAGVKRKAEDHGRGADAREVVVDMGEDEEAKKARKKARRKEKRQRSKEKTGSGLENVEQGKPELTPEEKQAKKLRRQEKKERRRLREEAMEKEARAREEQEARLREQEESRAREKEERRKKKKEERRQREEEEHRRREKEEEEHRQREKLAQEQKAREKAKREKEEKVKRAKEEKAKREAEEKAKREAEEKAKRTMTTSTSGLRVSDDEGDAGKVGRVVPKSKGKKKATSSDDDSSSGSSGFEASKGLGDGDDDSDDGDDESDELDDSGTRRREQLKKKTATKKTTKSEYKGHIDINDIKWKGSLEEQQESLLLYKKYLDVHALLLPALNYEKVSNKDFDAYAEAGRLAIKVFARAQDPTESVPLPPKFRKALRDIQDFLPACSTTSRTLTLHILITSKKNTWCMYHWPRPKRNTIRKKPVGFKITGFADTNDALSCGCATDTACLEFIIYKRWLAVNRNGDKERVTLFEPRAREFILQNLKSWSLFRLDDLYNDTGFGWDDLQILKIRRTQRDNHQRTINEVKERLRKRKVSFEDSDSEEGGYAN</sequence>
<dbReference type="Proteomes" id="UP000308600">
    <property type="component" value="Unassembled WGS sequence"/>
</dbReference>
<evidence type="ECO:0000313" key="2">
    <source>
        <dbReference type="Proteomes" id="UP000308600"/>
    </source>
</evidence>
<reference evidence="1 2" key="1">
    <citation type="journal article" date="2019" name="Nat. Ecol. Evol.">
        <title>Megaphylogeny resolves global patterns of mushroom evolution.</title>
        <authorList>
            <person name="Varga T."/>
            <person name="Krizsan K."/>
            <person name="Foldi C."/>
            <person name="Dima B."/>
            <person name="Sanchez-Garcia M."/>
            <person name="Sanchez-Ramirez S."/>
            <person name="Szollosi G.J."/>
            <person name="Szarkandi J.G."/>
            <person name="Papp V."/>
            <person name="Albert L."/>
            <person name="Andreopoulos W."/>
            <person name="Angelini C."/>
            <person name="Antonin V."/>
            <person name="Barry K.W."/>
            <person name="Bougher N.L."/>
            <person name="Buchanan P."/>
            <person name="Buyck B."/>
            <person name="Bense V."/>
            <person name="Catcheside P."/>
            <person name="Chovatia M."/>
            <person name="Cooper J."/>
            <person name="Damon W."/>
            <person name="Desjardin D."/>
            <person name="Finy P."/>
            <person name="Geml J."/>
            <person name="Haridas S."/>
            <person name="Hughes K."/>
            <person name="Justo A."/>
            <person name="Karasinski D."/>
            <person name="Kautmanova I."/>
            <person name="Kiss B."/>
            <person name="Kocsube S."/>
            <person name="Kotiranta H."/>
            <person name="LaButti K.M."/>
            <person name="Lechner B.E."/>
            <person name="Liimatainen K."/>
            <person name="Lipzen A."/>
            <person name="Lukacs Z."/>
            <person name="Mihaltcheva S."/>
            <person name="Morgado L.N."/>
            <person name="Niskanen T."/>
            <person name="Noordeloos M.E."/>
            <person name="Ohm R.A."/>
            <person name="Ortiz-Santana B."/>
            <person name="Ovrebo C."/>
            <person name="Racz N."/>
            <person name="Riley R."/>
            <person name="Savchenko A."/>
            <person name="Shiryaev A."/>
            <person name="Soop K."/>
            <person name="Spirin V."/>
            <person name="Szebenyi C."/>
            <person name="Tomsovsky M."/>
            <person name="Tulloss R.E."/>
            <person name="Uehling J."/>
            <person name="Grigoriev I.V."/>
            <person name="Vagvolgyi C."/>
            <person name="Papp T."/>
            <person name="Martin F.M."/>
            <person name="Miettinen O."/>
            <person name="Hibbett D.S."/>
            <person name="Nagy L.G."/>
        </authorList>
    </citation>
    <scope>NUCLEOTIDE SEQUENCE [LARGE SCALE GENOMIC DNA]</scope>
    <source>
        <strain evidence="1 2">NL-1719</strain>
    </source>
</reference>
<accession>A0ACD3AD15</accession>